<evidence type="ECO:0000313" key="3">
    <source>
        <dbReference type="Proteomes" id="UP001064971"/>
    </source>
</evidence>
<dbReference type="InterPro" id="IPR050678">
    <property type="entry name" value="DNA_Partitioning_ATPase"/>
</dbReference>
<dbReference type="PANTHER" id="PTHR13696:SF96">
    <property type="entry name" value="COBQ_COBB_MIND_PARA NUCLEOTIDE BINDING DOMAIN-CONTAINING PROTEIN"/>
    <property type="match status" value="1"/>
</dbReference>
<dbReference type="Proteomes" id="UP001064971">
    <property type="component" value="Plasmid pDAETH-4"/>
</dbReference>
<dbReference type="InterPro" id="IPR002586">
    <property type="entry name" value="CobQ/CobB/MinD/ParA_Nub-bd_dom"/>
</dbReference>
<dbReference type="CDD" id="cd02042">
    <property type="entry name" value="ParAB_family"/>
    <property type="match status" value="1"/>
</dbReference>
<dbReference type="PANTHER" id="PTHR13696">
    <property type="entry name" value="P-LOOP CONTAINING NUCLEOSIDE TRIPHOSPHATE HYDROLASE"/>
    <property type="match status" value="1"/>
</dbReference>
<dbReference type="EMBL" id="AP026564">
    <property type="protein sequence ID" value="BDP44866.1"/>
    <property type="molecule type" value="Genomic_DNA"/>
</dbReference>
<name>A0ABM8ALY7_9DEIO</name>
<geneLocation type="plasmid" evidence="2 3">
    <name>pDAETH-4</name>
</geneLocation>
<accession>A0ABM8ALY7</accession>
<reference evidence="2" key="1">
    <citation type="submission" date="2022-07" db="EMBL/GenBank/DDBJ databases">
        <title>Complete Genome Sequence of the Radioresistant Bacterium Deinococcus aetherius ST0316, Isolated from the Air Dust collected in Lower Stratosphere above Japan.</title>
        <authorList>
            <person name="Satoh K."/>
            <person name="Hagiwara K."/>
            <person name="Katsumata K."/>
            <person name="Kubo A."/>
            <person name="Yokobori S."/>
            <person name="Yamagishi A."/>
            <person name="Oono Y."/>
            <person name="Narumi I."/>
        </authorList>
    </citation>
    <scope>NUCLEOTIDE SEQUENCE</scope>
    <source>
        <strain evidence="2">ST0316</strain>
        <plasmid evidence="2">pDAETH-4</plasmid>
    </source>
</reference>
<evidence type="ECO:0000259" key="1">
    <source>
        <dbReference type="Pfam" id="PF01656"/>
    </source>
</evidence>
<organism evidence="2 3">
    <name type="scientific">Deinococcus aetherius</name>
    <dbReference type="NCBI Taxonomy" id="200252"/>
    <lineage>
        <taxon>Bacteria</taxon>
        <taxon>Thermotogati</taxon>
        <taxon>Deinococcota</taxon>
        <taxon>Deinococci</taxon>
        <taxon>Deinococcales</taxon>
        <taxon>Deinococcaceae</taxon>
        <taxon>Deinococcus</taxon>
    </lineage>
</organism>
<proteinExistence type="predicted"/>
<keyword evidence="2" id="KW-0614">Plasmid</keyword>
<dbReference type="Gene3D" id="3.40.50.300">
    <property type="entry name" value="P-loop containing nucleotide triphosphate hydrolases"/>
    <property type="match status" value="1"/>
</dbReference>
<gene>
    <name evidence="2" type="ORF">DAETH_48350</name>
</gene>
<evidence type="ECO:0000313" key="2">
    <source>
        <dbReference type="EMBL" id="BDP44866.1"/>
    </source>
</evidence>
<keyword evidence="3" id="KW-1185">Reference proteome</keyword>
<protein>
    <recommendedName>
        <fullName evidence="1">CobQ/CobB/MinD/ParA nucleotide binding domain-containing protein</fullName>
    </recommendedName>
</protein>
<dbReference type="Pfam" id="PF01656">
    <property type="entry name" value="CbiA"/>
    <property type="match status" value="1"/>
</dbReference>
<dbReference type="InterPro" id="IPR027417">
    <property type="entry name" value="P-loop_NTPase"/>
</dbReference>
<sequence>MVEVWDSEGVRIISVLSRKGGVGKTLLSVGIAQVLGEAGFAVALLDRDPEGSAMGWQHNAEAGGVTLPYRVIGPIQAAQLGSGVDFLVIDTPPNDTRILRDTARQSNVLIVPLLPGAGEVDRVQETVAALGEAELVEGAKLGFILNRLDNDNVSASMPGVLEELGYPVVAHVRKAVGYQRAFGNLIPRDLTPPFEQALRELEVLA</sequence>
<feature type="domain" description="CobQ/CobB/MinD/ParA nucleotide binding" evidence="1">
    <location>
        <begin position="13"/>
        <end position="181"/>
    </location>
</feature>
<dbReference type="SUPFAM" id="SSF52540">
    <property type="entry name" value="P-loop containing nucleoside triphosphate hydrolases"/>
    <property type="match status" value="1"/>
</dbReference>